<dbReference type="AlphaFoldDB" id="Q6YTR4"/>
<dbReference type="EMBL" id="AP004376">
    <property type="protein sequence ID" value="BAD09313.1"/>
    <property type="molecule type" value="Genomic_DNA"/>
</dbReference>
<accession>Q6YTR4</accession>
<feature type="region of interest" description="Disordered" evidence="1">
    <location>
        <begin position="1"/>
        <end position="71"/>
    </location>
</feature>
<reference evidence="3" key="2">
    <citation type="submission" date="2002-11" db="EMBL/GenBank/DDBJ databases">
        <title>Oryza sativa nipponbare(GA3) genomic DNA, chromosome 8, PAC clone:P0419H09.</title>
        <authorList>
            <person name="Sasaki T."/>
            <person name="Matsumoto T."/>
            <person name="Katayose Y."/>
        </authorList>
    </citation>
    <scope>NUCLEOTIDE SEQUENCE</scope>
</reference>
<reference evidence="2" key="1">
    <citation type="submission" date="2001-11" db="EMBL/GenBank/DDBJ databases">
        <title>Oryza sativa nipponbare(GA3) genomic DNA, chromosome 8, PAC clone:P0481F05.</title>
        <authorList>
            <person name="Sasaki T."/>
            <person name="Matsumoto T."/>
            <person name="Yamamoto K."/>
        </authorList>
    </citation>
    <scope>NUCLEOTIDE SEQUENCE</scope>
</reference>
<feature type="compositionally biased region" description="Basic and acidic residues" evidence="1">
    <location>
        <begin position="38"/>
        <end position="70"/>
    </location>
</feature>
<dbReference type="EMBL" id="AP005918">
    <property type="protein sequence ID" value="BAD10727.1"/>
    <property type="molecule type" value="Genomic_DNA"/>
</dbReference>
<reference evidence="4" key="3">
    <citation type="journal article" date="2005" name="Nature">
        <title>The map-based sequence of the rice genome.</title>
        <authorList>
            <consortium name="International rice genome sequencing project (IRGSP)"/>
            <person name="Matsumoto T."/>
            <person name="Wu J."/>
            <person name="Kanamori H."/>
            <person name="Katayose Y."/>
            <person name="Fujisawa M."/>
            <person name="Namiki N."/>
            <person name="Mizuno H."/>
            <person name="Yamamoto K."/>
            <person name="Antonio B.A."/>
            <person name="Baba T."/>
            <person name="Sakata K."/>
            <person name="Nagamura Y."/>
            <person name="Aoki H."/>
            <person name="Arikawa K."/>
            <person name="Arita K."/>
            <person name="Bito T."/>
            <person name="Chiden Y."/>
            <person name="Fujitsuka N."/>
            <person name="Fukunaka R."/>
            <person name="Hamada M."/>
            <person name="Harada C."/>
            <person name="Hayashi A."/>
            <person name="Hijishita S."/>
            <person name="Honda M."/>
            <person name="Hosokawa S."/>
            <person name="Ichikawa Y."/>
            <person name="Idonuma A."/>
            <person name="Iijima M."/>
            <person name="Ikeda M."/>
            <person name="Ikeno M."/>
            <person name="Ito K."/>
            <person name="Ito S."/>
            <person name="Ito T."/>
            <person name="Ito Y."/>
            <person name="Ito Y."/>
            <person name="Iwabuchi A."/>
            <person name="Kamiya K."/>
            <person name="Karasawa W."/>
            <person name="Kurita K."/>
            <person name="Katagiri S."/>
            <person name="Kikuta A."/>
            <person name="Kobayashi H."/>
            <person name="Kobayashi N."/>
            <person name="Machita K."/>
            <person name="Maehara T."/>
            <person name="Masukawa M."/>
            <person name="Mizubayashi T."/>
            <person name="Mukai Y."/>
            <person name="Nagasaki H."/>
            <person name="Nagata Y."/>
            <person name="Naito S."/>
            <person name="Nakashima M."/>
            <person name="Nakama Y."/>
            <person name="Nakamichi Y."/>
            <person name="Nakamura M."/>
            <person name="Meguro A."/>
            <person name="Negishi M."/>
            <person name="Ohta I."/>
            <person name="Ohta T."/>
            <person name="Okamoto M."/>
            <person name="Ono N."/>
            <person name="Saji S."/>
            <person name="Sakaguchi M."/>
            <person name="Sakai K."/>
            <person name="Shibata M."/>
            <person name="Shimokawa T."/>
            <person name="Song J."/>
            <person name="Takazaki Y."/>
            <person name="Terasawa K."/>
            <person name="Tsugane M."/>
            <person name="Tsuji K."/>
            <person name="Ueda S."/>
            <person name="Waki K."/>
            <person name="Yamagata H."/>
            <person name="Yamamoto M."/>
            <person name="Yamamoto S."/>
            <person name="Yamane H."/>
            <person name="Yoshiki S."/>
            <person name="Yoshihara R."/>
            <person name="Yukawa K."/>
            <person name="Zhong H."/>
            <person name="Yano M."/>
            <person name="Yuan Q."/>
            <person name="Ouyang S."/>
            <person name="Liu J."/>
            <person name="Jones K.M."/>
            <person name="Gansberger K."/>
            <person name="Moffat K."/>
            <person name="Hill J."/>
            <person name="Bera J."/>
            <person name="Fadrosh D."/>
            <person name="Jin S."/>
            <person name="Johri S."/>
            <person name="Kim M."/>
            <person name="Overton L."/>
            <person name="Reardon M."/>
            <person name="Tsitrin T."/>
            <person name="Vuong H."/>
            <person name="Weaver B."/>
            <person name="Ciecko A."/>
            <person name="Tallon L."/>
            <person name="Jackson J."/>
            <person name="Pai G."/>
            <person name="Aken S.V."/>
            <person name="Utterback T."/>
            <person name="Reidmuller S."/>
            <person name="Feldblyum T."/>
            <person name="Hsiao J."/>
            <person name="Zismann V."/>
            <person name="Iobst S."/>
            <person name="de Vazeille A.R."/>
            <person name="Buell C.R."/>
            <person name="Ying K."/>
            <person name="Li Y."/>
            <person name="Lu T."/>
            <person name="Huang Y."/>
            <person name="Zhao Q."/>
            <person name="Feng Q."/>
            <person name="Zhang L."/>
            <person name="Zhu J."/>
            <person name="Weng Q."/>
            <person name="Mu J."/>
            <person name="Lu Y."/>
            <person name="Fan D."/>
            <person name="Liu Y."/>
            <person name="Guan J."/>
            <person name="Zhang Y."/>
            <person name="Yu S."/>
            <person name="Liu X."/>
            <person name="Zhang Y."/>
            <person name="Hong G."/>
            <person name="Han B."/>
            <person name="Choisne N."/>
            <person name="Demange N."/>
            <person name="Orjeda G."/>
            <person name="Samain S."/>
            <person name="Cattolico L."/>
            <person name="Pelletier E."/>
            <person name="Couloux A."/>
            <person name="Segurens B."/>
            <person name="Wincker P."/>
            <person name="D'Hont A."/>
            <person name="Scarpelli C."/>
            <person name="Weissenbach J."/>
            <person name="Salanoubat M."/>
            <person name="Quetier F."/>
            <person name="Yu Y."/>
            <person name="Kim H.R."/>
            <person name="Rambo T."/>
            <person name="Currie J."/>
            <person name="Collura K."/>
            <person name="Luo M."/>
            <person name="Yang T."/>
            <person name="Ammiraju J.S.S."/>
            <person name="Engler F."/>
            <person name="Soderlund C."/>
            <person name="Wing R.A."/>
            <person name="Palmer L.E."/>
            <person name="de la Bastide M."/>
            <person name="Spiegel L."/>
            <person name="Nascimento L."/>
            <person name="Zutavern T."/>
            <person name="O'Shaughnessy A."/>
            <person name="Dike S."/>
            <person name="Dedhia N."/>
            <person name="Preston R."/>
            <person name="Balija V."/>
            <person name="McCombie W.R."/>
            <person name="Chow T."/>
            <person name="Chen H."/>
            <person name="Chung M."/>
            <person name="Chen C."/>
            <person name="Shaw J."/>
            <person name="Wu H."/>
            <person name="Hsiao K."/>
            <person name="Chao Y."/>
            <person name="Chu M."/>
            <person name="Cheng C."/>
            <person name="Hour A."/>
            <person name="Lee P."/>
            <person name="Lin S."/>
            <person name="Lin Y."/>
            <person name="Liou J."/>
            <person name="Liu S."/>
            <person name="Hsing Y."/>
            <person name="Raghuvanshi S."/>
            <person name="Mohanty A."/>
            <person name="Bharti A.K."/>
            <person name="Gaur A."/>
            <person name="Gupta V."/>
            <person name="Kumar D."/>
            <person name="Ravi V."/>
            <person name="Vij S."/>
            <person name="Kapur A."/>
            <person name="Khurana P."/>
            <person name="Khurana P."/>
            <person name="Khurana J.P."/>
            <person name="Tyagi A.K."/>
            <person name="Gaikwad K."/>
            <person name="Singh A."/>
            <person name="Dalal V."/>
            <person name="Srivastava S."/>
            <person name="Dixit A."/>
            <person name="Pal A.K."/>
            <person name="Ghazi I.A."/>
            <person name="Yadav M."/>
            <person name="Pandit A."/>
            <person name="Bhargava A."/>
            <person name="Sureshbabu K."/>
            <person name="Batra K."/>
            <person name="Sharma T.R."/>
            <person name="Mohapatra T."/>
            <person name="Singh N.K."/>
            <person name="Messing J."/>
            <person name="Nelson A.B."/>
            <person name="Fuks G."/>
            <person name="Kavchok S."/>
            <person name="Keizer G."/>
            <person name="Linton E."/>
            <person name="Llaca V."/>
            <person name="Song R."/>
            <person name="Tanyolac B."/>
            <person name="Young S."/>
            <person name="Ho-Il K."/>
            <person name="Hahn J.H."/>
            <person name="Sangsakoo G."/>
            <person name="Vanavichit A."/>
            <person name="de Mattos Luiz.A.T."/>
            <person name="Zimmer P.D."/>
            <person name="Malone G."/>
            <person name="Dellagostin O."/>
            <person name="de Oliveira A.C."/>
            <person name="Bevan M."/>
            <person name="Bancroft I."/>
            <person name="Minx P."/>
            <person name="Cordum H."/>
            <person name="Wilson R."/>
            <person name="Cheng Z."/>
            <person name="Jin W."/>
            <person name="Jiang J."/>
            <person name="Leong S.A."/>
            <person name="Iwama H."/>
            <person name="Gojobori T."/>
            <person name="Itoh T."/>
            <person name="Niimura Y."/>
            <person name="Fujii Y."/>
            <person name="Habara T."/>
            <person name="Sakai H."/>
            <person name="Sato Y."/>
            <person name="Wilson G."/>
            <person name="Kumar K."/>
            <person name="McCouch S."/>
            <person name="Juretic N."/>
            <person name="Hoen D."/>
            <person name="Wright S."/>
            <person name="Bruskiewich R."/>
            <person name="Bureau T."/>
            <person name="Miyao A."/>
            <person name="Hirochika H."/>
            <person name="Nishikawa T."/>
            <person name="Kadowaki K."/>
            <person name="Sugiura M."/>
            <person name="Burr B."/>
            <person name="Sasaki T."/>
        </authorList>
    </citation>
    <scope>NUCLEOTIDE SEQUENCE [LARGE SCALE GENOMIC DNA]</scope>
    <source>
        <strain evidence="4">cv. Nipponbare</strain>
    </source>
</reference>
<feature type="compositionally biased region" description="Polar residues" evidence="1">
    <location>
        <begin position="1"/>
        <end position="13"/>
    </location>
</feature>
<reference evidence="4" key="4">
    <citation type="journal article" date="2008" name="Nucleic Acids Res.">
        <title>The rice annotation project database (RAP-DB): 2008 update.</title>
        <authorList>
            <consortium name="The rice annotation project (RAP)"/>
        </authorList>
    </citation>
    <scope>GENOME REANNOTATION</scope>
    <source>
        <strain evidence="4">cv. Nipponbare</strain>
    </source>
</reference>
<feature type="compositionally biased region" description="Low complexity" evidence="1">
    <location>
        <begin position="25"/>
        <end position="37"/>
    </location>
</feature>
<evidence type="ECO:0000313" key="3">
    <source>
        <dbReference type="EMBL" id="BAD10727.1"/>
    </source>
</evidence>
<evidence type="ECO:0000313" key="2">
    <source>
        <dbReference type="EMBL" id="BAD09313.1"/>
    </source>
</evidence>
<organism evidence="3 4">
    <name type="scientific">Oryza sativa subsp. japonica</name>
    <name type="common">Rice</name>
    <dbReference type="NCBI Taxonomy" id="39947"/>
    <lineage>
        <taxon>Eukaryota</taxon>
        <taxon>Viridiplantae</taxon>
        <taxon>Streptophyta</taxon>
        <taxon>Embryophyta</taxon>
        <taxon>Tracheophyta</taxon>
        <taxon>Spermatophyta</taxon>
        <taxon>Magnoliopsida</taxon>
        <taxon>Liliopsida</taxon>
        <taxon>Poales</taxon>
        <taxon>Poaceae</taxon>
        <taxon>BOP clade</taxon>
        <taxon>Oryzoideae</taxon>
        <taxon>Oryzeae</taxon>
        <taxon>Oryzinae</taxon>
        <taxon>Oryza</taxon>
        <taxon>Oryza sativa</taxon>
    </lineage>
</organism>
<protein>
    <submittedName>
        <fullName evidence="3">Uncharacterized protein</fullName>
    </submittedName>
</protein>
<gene>
    <name evidence="3" type="ORF">P0419H09.40</name>
    <name evidence="2" type="ORF">P0481F05.10</name>
</gene>
<evidence type="ECO:0000313" key="4">
    <source>
        <dbReference type="Proteomes" id="UP000000763"/>
    </source>
</evidence>
<proteinExistence type="predicted"/>
<name>Q6YTR4_ORYSJ</name>
<dbReference type="Proteomes" id="UP000000763">
    <property type="component" value="Chromosome 8"/>
</dbReference>
<evidence type="ECO:0000256" key="1">
    <source>
        <dbReference type="SAM" id="MobiDB-lite"/>
    </source>
</evidence>
<sequence length="120" mass="12319">MEATPPSASSLSRRGTAPPVANRFATADSAASTYSSRSAEDMRRERSEPCWPEEHDGCHGDSPEEHDGCHGAHLTYPSRTLALTMAATTRSLTSLSSASTSVGLVRTSISGGGVALGGGA</sequence>